<name>A0A1I6KQS0_9FIRM</name>
<accession>A0A1I6KQS0</accession>
<proteinExistence type="predicted"/>
<sequence>MKFKFLFSKAICASVLSFAFVCSISTSVNAAATVNAQNSSLFQKSVITEGLAEEAANSIVVSDKTQSTSRLSSLSVSTASTTSTSGTYPTRKGVILVTGDYYKGLIPTGHAAIVYNSSQVIESLSDGVQFGSNNWYSSKDTCYGVTCSSTTVSQDAGTVDYIISQGYVGLPYNYNYFNVSTRSKFYCSQLVWAAYYDSLGIDLNTSTFGAAVHPLELVNTSKTVTIYAKE</sequence>
<keyword evidence="3" id="KW-1185">Reference proteome</keyword>
<feature type="chain" id="PRO_5011796922" evidence="1">
    <location>
        <begin position="31"/>
        <end position="230"/>
    </location>
</feature>
<dbReference type="AlphaFoldDB" id="A0A1I6KQS0"/>
<protein>
    <submittedName>
        <fullName evidence="2">Uncharacterized protein YycO</fullName>
    </submittedName>
</protein>
<gene>
    <name evidence="2" type="ORF">SAMN05661086_02596</name>
</gene>
<evidence type="ECO:0000256" key="1">
    <source>
        <dbReference type="SAM" id="SignalP"/>
    </source>
</evidence>
<evidence type="ECO:0000313" key="2">
    <source>
        <dbReference type="EMBL" id="SFR93595.1"/>
    </source>
</evidence>
<dbReference type="SUPFAM" id="SSF54001">
    <property type="entry name" value="Cysteine proteinases"/>
    <property type="match status" value="1"/>
</dbReference>
<dbReference type="InterPro" id="IPR038765">
    <property type="entry name" value="Papain-like_cys_pep_sf"/>
</dbReference>
<dbReference type="RefSeq" id="WP_092561462.1">
    <property type="nucleotide sequence ID" value="NZ_FOYZ01000010.1"/>
</dbReference>
<dbReference type="OrthoDB" id="1708048at2"/>
<feature type="signal peptide" evidence="1">
    <location>
        <begin position="1"/>
        <end position="30"/>
    </location>
</feature>
<dbReference type="STRING" id="37658.SAMN05661086_02596"/>
<keyword evidence="1" id="KW-0732">Signal</keyword>
<reference evidence="2 3" key="1">
    <citation type="submission" date="2016-10" db="EMBL/GenBank/DDBJ databases">
        <authorList>
            <person name="de Groot N.N."/>
        </authorList>
    </citation>
    <scope>NUCLEOTIDE SEQUENCE [LARGE SCALE GENOMIC DNA]</scope>
    <source>
        <strain evidence="2 3">743A</strain>
    </source>
</reference>
<organism evidence="2 3">
    <name type="scientific">Anaeromicropila populeti</name>
    <dbReference type="NCBI Taxonomy" id="37658"/>
    <lineage>
        <taxon>Bacteria</taxon>
        <taxon>Bacillati</taxon>
        <taxon>Bacillota</taxon>
        <taxon>Clostridia</taxon>
        <taxon>Lachnospirales</taxon>
        <taxon>Lachnospiraceae</taxon>
        <taxon>Anaeromicropila</taxon>
    </lineage>
</organism>
<dbReference type="Proteomes" id="UP000199659">
    <property type="component" value="Unassembled WGS sequence"/>
</dbReference>
<evidence type="ECO:0000313" key="3">
    <source>
        <dbReference type="Proteomes" id="UP000199659"/>
    </source>
</evidence>
<dbReference type="EMBL" id="FOYZ01000010">
    <property type="protein sequence ID" value="SFR93595.1"/>
    <property type="molecule type" value="Genomic_DNA"/>
</dbReference>
<dbReference type="InterPro" id="IPR024453">
    <property type="entry name" value="Peptidase_C92"/>
</dbReference>
<dbReference type="Gene3D" id="3.90.1720.10">
    <property type="entry name" value="endopeptidase domain like (from Nostoc punctiforme)"/>
    <property type="match status" value="1"/>
</dbReference>
<dbReference type="Pfam" id="PF05708">
    <property type="entry name" value="Peptidase_C92"/>
    <property type="match status" value="1"/>
</dbReference>